<evidence type="ECO:0000256" key="1">
    <source>
        <dbReference type="ARBA" id="ARBA00004571"/>
    </source>
</evidence>
<sequence>MYRSKITALATSALVSAFAASSMVPAVLAAEGDLVLEEIIVTARKRKEDIQTVPIAIQALTADDLAERNITSLTELANNTPGISVTNITGGTFTNVFVRGLAPANSSIDLNVEANVGVFIDGIYQTSRNTADVLGTVDIAQLDVVKGPQSALYGRSTFAGAVGITTARPGSSPEGKATVTIGNNGDYRGKVSLSRPIIEDKLAGSITATWSTYAGEFKNNFDLNDKLGGYEKRGVSGALVFTPTENFTATFTGFATKSTSELPGLSLNPVTTHNCGGFNTQSQAFLLYCGKIPTNLPIDVTATIPESVSKSRQGALELEYEFENFSVVSVTGVTASEVYAANDSDVFGNGALYGVCTVGTTCGAATGSYTRTVRANSMLVSNDEVVTKSQEIRIQSPDSNRFQWLAGAFFFQSNVDSKSWAGTTAPGLGANERLVQVLPGLPVGTGPMAALANPGLILDPTVVARLASQNYKQNITRSVFGSVGYEVTDGLRVAAEGRYNIDRKTDRCTLTFFNAFGPCVAGQPFRGEFTSFTPRFTIDYKATEDVFLFASAAKGVRSGGFNSLAGLSDNEKTFDEETNWTYEAGIKSWLFDRRVMLNASAFRVNWTNLQLSTFSPTASVAQAIIMNAGKMETNGFEVQTEVKATDIVSVGGSVTYSDPKFAKGTYDPAYSSQCGNPSTVCDLVTITGRGVFASIAGNRPARSVKLQYNLHATADVPVSADWTLAGRVDVNYTGPTYVNSLNLTTFGERTLTNLRLALESDTYSIAAWVTNLTDEEYNANIIQQPRNYNVGTQRILEVYHGEGRRFGVTASAKF</sequence>
<evidence type="ECO:0000313" key="19">
    <source>
        <dbReference type="Proteomes" id="UP000216998"/>
    </source>
</evidence>
<dbReference type="InterPro" id="IPR039426">
    <property type="entry name" value="TonB-dep_rcpt-like"/>
</dbReference>
<keyword evidence="11 12" id="KW-0998">Cell outer membrane</keyword>
<evidence type="ECO:0000256" key="6">
    <source>
        <dbReference type="ARBA" id="ARBA00022729"/>
    </source>
</evidence>
<evidence type="ECO:0000256" key="12">
    <source>
        <dbReference type="PROSITE-ProRule" id="PRU01360"/>
    </source>
</evidence>
<evidence type="ECO:0000256" key="8">
    <source>
        <dbReference type="ARBA" id="ARBA00023065"/>
    </source>
</evidence>
<dbReference type="OrthoDB" id="9760494at2"/>
<keyword evidence="19" id="KW-1185">Reference proteome</keyword>
<reference evidence="18 19" key="1">
    <citation type="submission" date="2017-07" db="EMBL/GenBank/DDBJ databases">
        <title>Niveispirillum cyanobacteriorum sp. nov., isolated from cyanobacterial aggregates in a eutrophic lake.</title>
        <authorList>
            <person name="Cai H."/>
        </authorList>
    </citation>
    <scope>NUCLEOTIDE SEQUENCE [LARGE SCALE GENOMIC DNA]</scope>
    <source>
        <strain evidence="19">TH1-14</strain>
    </source>
</reference>
<dbReference type="PANTHER" id="PTHR32552:SF81">
    <property type="entry name" value="TONB-DEPENDENT OUTER MEMBRANE RECEPTOR"/>
    <property type="match status" value="1"/>
</dbReference>
<dbReference type="AlphaFoldDB" id="A0A255YT42"/>
<dbReference type="EMBL" id="NOXU01000032">
    <property type="protein sequence ID" value="OYQ31610.1"/>
    <property type="molecule type" value="Genomic_DNA"/>
</dbReference>
<dbReference type="PROSITE" id="PS52016">
    <property type="entry name" value="TONB_DEPENDENT_REC_3"/>
    <property type="match status" value="1"/>
</dbReference>
<evidence type="ECO:0008006" key="20">
    <source>
        <dbReference type="Google" id="ProtNLM"/>
    </source>
</evidence>
<feature type="short sequence motif" description="TonB C-terminal box" evidence="13">
    <location>
        <begin position="797"/>
        <end position="814"/>
    </location>
</feature>
<evidence type="ECO:0000256" key="15">
    <source>
        <dbReference type="SAM" id="SignalP"/>
    </source>
</evidence>
<protein>
    <recommendedName>
        <fullName evidence="20">TonB-dependent receptor</fullName>
    </recommendedName>
</protein>
<keyword evidence="8" id="KW-0406">Ion transport</keyword>
<evidence type="ECO:0000256" key="7">
    <source>
        <dbReference type="ARBA" id="ARBA00023004"/>
    </source>
</evidence>
<evidence type="ECO:0000259" key="17">
    <source>
        <dbReference type="Pfam" id="PF07715"/>
    </source>
</evidence>
<keyword evidence="5 12" id="KW-0812">Transmembrane</keyword>
<keyword evidence="6 15" id="KW-0732">Signal</keyword>
<comment type="subcellular location">
    <subcellularLocation>
        <location evidence="1 12">Cell outer membrane</location>
        <topology evidence="1 12">Multi-pass membrane protein</topology>
    </subcellularLocation>
</comment>
<keyword evidence="3 12" id="KW-1134">Transmembrane beta strand</keyword>
<dbReference type="GO" id="GO:0006826">
    <property type="term" value="P:iron ion transport"/>
    <property type="evidence" value="ECO:0007669"/>
    <property type="project" value="UniProtKB-KW"/>
</dbReference>
<organism evidence="18 19">
    <name type="scientific">Niveispirillum lacus</name>
    <dbReference type="NCBI Taxonomy" id="1981099"/>
    <lineage>
        <taxon>Bacteria</taxon>
        <taxon>Pseudomonadati</taxon>
        <taxon>Pseudomonadota</taxon>
        <taxon>Alphaproteobacteria</taxon>
        <taxon>Rhodospirillales</taxon>
        <taxon>Azospirillaceae</taxon>
        <taxon>Niveispirillum</taxon>
    </lineage>
</organism>
<keyword evidence="9 14" id="KW-0798">TonB box</keyword>
<keyword evidence="7" id="KW-0408">Iron</keyword>
<evidence type="ECO:0000256" key="5">
    <source>
        <dbReference type="ARBA" id="ARBA00022692"/>
    </source>
</evidence>
<evidence type="ECO:0000256" key="9">
    <source>
        <dbReference type="ARBA" id="ARBA00023077"/>
    </source>
</evidence>
<evidence type="ECO:0000313" key="18">
    <source>
        <dbReference type="EMBL" id="OYQ31610.1"/>
    </source>
</evidence>
<feature type="domain" description="TonB-dependent receptor-like beta-barrel" evidence="16">
    <location>
        <begin position="311"/>
        <end position="772"/>
    </location>
</feature>
<keyword evidence="10 12" id="KW-0472">Membrane</keyword>
<dbReference type="PANTHER" id="PTHR32552">
    <property type="entry name" value="FERRICHROME IRON RECEPTOR-RELATED"/>
    <property type="match status" value="1"/>
</dbReference>
<evidence type="ECO:0000256" key="14">
    <source>
        <dbReference type="RuleBase" id="RU003357"/>
    </source>
</evidence>
<keyword evidence="4" id="KW-0410">Iron transport</keyword>
<evidence type="ECO:0000256" key="2">
    <source>
        <dbReference type="ARBA" id="ARBA00022448"/>
    </source>
</evidence>
<dbReference type="InterPro" id="IPR010917">
    <property type="entry name" value="TonB_rcpt_CS"/>
</dbReference>
<evidence type="ECO:0000256" key="13">
    <source>
        <dbReference type="PROSITE-ProRule" id="PRU10144"/>
    </source>
</evidence>
<feature type="domain" description="TonB-dependent receptor plug" evidence="17">
    <location>
        <begin position="50"/>
        <end position="161"/>
    </location>
</feature>
<comment type="caution">
    <text evidence="18">The sequence shown here is derived from an EMBL/GenBank/DDBJ whole genome shotgun (WGS) entry which is preliminary data.</text>
</comment>
<dbReference type="Pfam" id="PF07715">
    <property type="entry name" value="Plug"/>
    <property type="match status" value="1"/>
</dbReference>
<dbReference type="Gene3D" id="2.40.170.20">
    <property type="entry name" value="TonB-dependent receptor, beta-barrel domain"/>
    <property type="match status" value="1"/>
</dbReference>
<proteinExistence type="inferred from homology"/>
<dbReference type="GO" id="GO:0009279">
    <property type="term" value="C:cell outer membrane"/>
    <property type="evidence" value="ECO:0007669"/>
    <property type="project" value="UniProtKB-SubCell"/>
</dbReference>
<feature type="chain" id="PRO_5012761867" description="TonB-dependent receptor" evidence="15">
    <location>
        <begin position="30"/>
        <end position="814"/>
    </location>
</feature>
<accession>A0A255YT42</accession>
<dbReference type="InterPro" id="IPR036942">
    <property type="entry name" value="Beta-barrel_TonB_sf"/>
</dbReference>
<dbReference type="InterPro" id="IPR000531">
    <property type="entry name" value="Beta-barrel_TonB"/>
</dbReference>
<keyword evidence="2 12" id="KW-0813">Transport</keyword>
<dbReference type="PROSITE" id="PS01156">
    <property type="entry name" value="TONB_DEPENDENT_REC_2"/>
    <property type="match status" value="1"/>
</dbReference>
<gene>
    <name evidence="18" type="ORF">CHU95_20950</name>
</gene>
<evidence type="ECO:0000256" key="11">
    <source>
        <dbReference type="ARBA" id="ARBA00023237"/>
    </source>
</evidence>
<dbReference type="InterPro" id="IPR012910">
    <property type="entry name" value="Plug_dom"/>
</dbReference>
<name>A0A255YT42_9PROT</name>
<dbReference type="SUPFAM" id="SSF56935">
    <property type="entry name" value="Porins"/>
    <property type="match status" value="1"/>
</dbReference>
<evidence type="ECO:0000256" key="4">
    <source>
        <dbReference type="ARBA" id="ARBA00022496"/>
    </source>
</evidence>
<dbReference type="Proteomes" id="UP000216998">
    <property type="component" value="Unassembled WGS sequence"/>
</dbReference>
<evidence type="ECO:0000256" key="10">
    <source>
        <dbReference type="ARBA" id="ARBA00023136"/>
    </source>
</evidence>
<dbReference type="Pfam" id="PF00593">
    <property type="entry name" value="TonB_dep_Rec_b-barrel"/>
    <property type="match status" value="1"/>
</dbReference>
<evidence type="ECO:0000259" key="16">
    <source>
        <dbReference type="Pfam" id="PF00593"/>
    </source>
</evidence>
<evidence type="ECO:0000256" key="3">
    <source>
        <dbReference type="ARBA" id="ARBA00022452"/>
    </source>
</evidence>
<dbReference type="RefSeq" id="WP_094458291.1">
    <property type="nucleotide sequence ID" value="NZ_NOXU01000032.1"/>
</dbReference>
<comment type="similarity">
    <text evidence="12 14">Belongs to the TonB-dependent receptor family.</text>
</comment>
<feature type="signal peptide" evidence="15">
    <location>
        <begin position="1"/>
        <end position="29"/>
    </location>
</feature>